<accession>A0A395J3L8</accession>
<dbReference type="Proteomes" id="UP000249056">
    <property type="component" value="Unassembled WGS sequence"/>
</dbReference>
<name>A0A395J3L8_9HELO</name>
<evidence type="ECO:0000313" key="1">
    <source>
        <dbReference type="EMBL" id="RAL66846.1"/>
    </source>
</evidence>
<comment type="caution">
    <text evidence="1">The sequence shown here is derived from an EMBL/GenBank/DDBJ whole genome shotgun (WGS) entry which is preliminary data.</text>
</comment>
<protein>
    <submittedName>
        <fullName evidence="1">Uncharacterized protein</fullName>
    </submittedName>
</protein>
<sequence length="104" mass="11563">MPNIIPSQATTAISNSTDMSSSKLSLSKLANRYRGATVEDLDPPSALSCNPTNPVSYALISAFERDYTHLTVYCCYSRYPRPFGLSLYPSSAHLARDRQSERIR</sequence>
<organism evidence="1 2">
    <name type="scientific">Monilinia fructigena</name>
    <dbReference type="NCBI Taxonomy" id="38457"/>
    <lineage>
        <taxon>Eukaryota</taxon>
        <taxon>Fungi</taxon>
        <taxon>Dikarya</taxon>
        <taxon>Ascomycota</taxon>
        <taxon>Pezizomycotina</taxon>
        <taxon>Leotiomycetes</taxon>
        <taxon>Helotiales</taxon>
        <taxon>Sclerotiniaceae</taxon>
        <taxon>Monilinia</taxon>
    </lineage>
</organism>
<proteinExistence type="predicted"/>
<dbReference type="PANTHER" id="PTHR42115:SF1">
    <property type="entry name" value="BETA-SYNTHASE (BETA-THIONASE), PUTATIVE (AFU_ORTHOLOGUE AFUA_3G08420)-RELATED"/>
    <property type="match status" value="1"/>
</dbReference>
<evidence type="ECO:0000313" key="2">
    <source>
        <dbReference type="Proteomes" id="UP000249056"/>
    </source>
</evidence>
<keyword evidence="2" id="KW-1185">Reference proteome</keyword>
<dbReference type="AlphaFoldDB" id="A0A395J3L8"/>
<dbReference type="OrthoDB" id="2536440at2759"/>
<gene>
    <name evidence="1" type="ORF">DID88_007629</name>
</gene>
<dbReference type="EMBL" id="QKRW01000005">
    <property type="protein sequence ID" value="RAL66846.1"/>
    <property type="molecule type" value="Genomic_DNA"/>
</dbReference>
<dbReference type="PANTHER" id="PTHR42115">
    <property type="entry name" value="BETA-SYNTHASE (BETA-THIONASE), PUTATIVE (AFU_ORTHOLOGUE AFUA_3G08420)-RELATED"/>
    <property type="match status" value="1"/>
</dbReference>
<reference evidence="1 2" key="1">
    <citation type="submission" date="2018-06" db="EMBL/GenBank/DDBJ databases">
        <title>Genome Sequence of the Brown Rot Fungal Pathogen Monilinia fructigena.</title>
        <authorList>
            <person name="Landi L."/>
            <person name="De Miccolis Angelini R.M."/>
            <person name="Pollastro S."/>
            <person name="Abate D."/>
            <person name="Faretra F."/>
            <person name="Romanazzi G."/>
        </authorList>
    </citation>
    <scope>NUCLEOTIDE SEQUENCE [LARGE SCALE GENOMIC DNA]</scope>
    <source>
        <strain evidence="1 2">Mfrg269</strain>
    </source>
</reference>